<evidence type="ECO:0000256" key="5">
    <source>
        <dbReference type="ARBA" id="ARBA00022679"/>
    </source>
</evidence>
<accession>A0A1W6N697</accession>
<evidence type="ECO:0000256" key="3">
    <source>
        <dbReference type="ARBA" id="ARBA00013725"/>
    </source>
</evidence>
<dbReference type="GO" id="GO:0003677">
    <property type="term" value="F:DNA binding"/>
    <property type="evidence" value="ECO:0007669"/>
    <property type="project" value="UniProtKB-UniRule"/>
</dbReference>
<dbReference type="RefSeq" id="WP_085784978.1">
    <property type="nucleotide sequence ID" value="NZ_CP008743.1"/>
</dbReference>
<evidence type="ECO:0000313" key="14">
    <source>
        <dbReference type="Proteomes" id="UP000237351"/>
    </source>
</evidence>
<name>A0A1W6N697_9PROT</name>
<comment type="similarity">
    <text evidence="1 11">Belongs to the RNA polymerase subunit omega family.</text>
</comment>
<dbReference type="InterPro" id="IPR003716">
    <property type="entry name" value="DNA-dir_RNA_pol_omega"/>
</dbReference>
<evidence type="ECO:0000256" key="1">
    <source>
        <dbReference type="ARBA" id="ARBA00006711"/>
    </source>
</evidence>
<dbReference type="SMART" id="SM01409">
    <property type="entry name" value="RNA_pol_Rpb6"/>
    <property type="match status" value="1"/>
</dbReference>
<evidence type="ECO:0000256" key="2">
    <source>
        <dbReference type="ARBA" id="ARBA00012418"/>
    </source>
</evidence>
<dbReference type="NCBIfam" id="TIGR00690">
    <property type="entry name" value="rpoZ"/>
    <property type="match status" value="1"/>
</dbReference>
<dbReference type="EC" id="2.7.7.6" evidence="2 11"/>
<dbReference type="PANTHER" id="PTHR34476">
    <property type="entry name" value="DNA-DIRECTED RNA POLYMERASE SUBUNIT OMEGA"/>
    <property type="match status" value="1"/>
</dbReference>
<dbReference type="InterPro" id="IPR006110">
    <property type="entry name" value="Pol_omega/Rpo6/RPB6"/>
</dbReference>
<evidence type="ECO:0000256" key="6">
    <source>
        <dbReference type="ARBA" id="ARBA00022695"/>
    </source>
</evidence>
<feature type="region of interest" description="Disordered" evidence="12">
    <location>
        <begin position="98"/>
        <end position="133"/>
    </location>
</feature>
<dbReference type="InterPro" id="IPR036161">
    <property type="entry name" value="RPB6/omega-like_sf"/>
</dbReference>
<evidence type="ECO:0000256" key="4">
    <source>
        <dbReference type="ARBA" id="ARBA00022478"/>
    </source>
</evidence>
<evidence type="ECO:0000256" key="9">
    <source>
        <dbReference type="ARBA" id="ARBA00030998"/>
    </source>
</evidence>
<keyword evidence="5 11" id="KW-0808">Transferase</keyword>
<reference evidence="13 14" key="1">
    <citation type="submission" date="2014-06" db="EMBL/GenBank/DDBJ databases">
        <title>The genome of the endonuclear symbiont Nucleicultrix amoebiphila.</title>
        <authorList>
            <person name="Schulz F."/>
            <person name="Horn M."/>
        </authorList>
    </citation>
    <scope>NUCLEOTIDE SEQUENCE [LARGE SCALE GENOMIC DNA]</scope>
    <source>
        <strain evidence="13 14">FS5</strain>
    </source>
</reference>
<keyword evidence="14" id="KW-1185">Reference proteome</keyword>
<dbReference type="EMBL" id="CP008743">
    <property type="protein sequence ID" value="ARN85410.1"/>
    <property type="molecule type" value="Genomic_DNA"/>
</dbReference>
<comment type="subunit">
    <text evidence="11">The RNAP catalytic core consists of 2 alpha, 1 beta, 1 beta' and 1 omega subunit. When a sigma factor is associated with the core the holoenzyme is formed, which can initiate transcription.</text>
</comment>
<protein>
    <recommendedName>
        <fullName evidence="3 11">DNA-directed RNA polymerase subunit omega</fullName>
        <shortName evidence="11">RNAP omega subunit</shortName>
        <ecNumber evidence="2 11">2.7.7.6</ecNumber>
    </recommendedName>
    <alternativeName>
        <fullName evidence="9 11">RNA polymerase omega subunit</fullName>
    </alternativeName>
    <alternativeName>
        <fullName evidence="8 11">Transcriptase subunit omega</fullName>
    </alternativeName>
</protein>
<comment type="function">
    <text evidence="11">Promotes RNA polymerase assembly. Latches the N- and C-terminal regions of the beta' subunit thereby facilitating its interaction with the beta and alpha subunits.</text>
</comment>
<dbReference type="GO" id="GO:0000428">
    <property type="term" value="C:DNA-directed RNA polymerase complex"/>
    <property type="evidence" value="ECO:0007669"/>
    <property type="project" value="UniProtKB-KW"/>
</dbReference>
<evidence type="ECO:0000256" key="12">
    <source>
        <dbReference type="SAM" id="MobiDB-lite"/>
    </source>
</evidence>
<comment type="catalytic activity">
    <reaction evidence="10 11">
        <text>RNA(n) + a ribonucleoside 5'-triphosphate = RNA(n+1) + diphosphate</text>
        <dbReference type="Rhea" id="RHEA:21248"/>
        <dbReference type="Rhea" id="RHEA-COMP:14527"/>
        <dbReference type="Rhea" id="RHEA-COMP:17342"/>
        <dbReference type="ChEBI" id="CHEBI:33019"/>
        <dbReference type="ChEBI" id="CHEBI:61557"/>
        <dbReference type="ChEBI" id="CHEBI:140395"/>
        <dbReference type="EC" id="2.7.7.6"/>
    </reaction>
</comment>
<feature type="compositionally biased region" description="Acidic residues" evidence="12">
    <location>
        <begin position="106"/>
        <end position="133"/>
    </location>
</feature>
<gene>
    <name evidence="11" type="primary">rpoZ</name>
    <name evidence="13" type="ORF">GQ61_09065</name>
</gene>
<dbReference type="KEGG" id="naf:GQ61_09065"/>
<dbReference type="GO" id="GO:0003899">
    <property type="term" value="F:DNA-directed RNA polymerase activity"/>
    <property type="evidence" value="ECO:0007669"/>
    <property type="project" value="UniProtKB-UniRule"/>
</dbReference>
<dbReference type="HAMAP" id="MF_00366">
    <property type="entry name" value="RNApol_bact_RpoZ"/>
    <property type="match status" value="1"/>
</dbReference>
<keyword evidence="7 11" id="KW-0804">Transcription</keyword>
<keyword evidence="6 11" id="KW-0548">Nucleotidyltransferase</keyword>
<evidence type="ECO:0000313" key="13">
    <source>
        <dbReference type="EMBL" id="ARN85410.1"/>
    </source>
</evidence>
<evidence type="ECO:0000256" key="8">
    <source>
        <dbReference type="ARBA" id="ARBA00029924"/>
    </source>
</evidence>
<dbReference type="OrthoDB" id="9796300at2"/>
<organism evidence="13 14">
    <name type="scientific">Candidatus Nucleicultrix amoebiphila FS5</name>
    <dbReference type="NCBI Taxonomy" id="1414854"/>
    <lineage>
        <taxon>Bacteria</taxon>
        <taxon>Pseudomonadati</taxon>
        <taxon>Pseudomonadota</taxon>
        <taxon>Alphaproteobacteria</taxon>
        <taxon>Holosporales</taxon>
        <taxon>Candidatus Nucleicultricaceae</taxon>
        <taxon>Candidatus Nucleicultrix</taxon>
    </lineage>
</organism>
<evidence type="ECO:0000256" key="11">
    <source>
        <dbReference type="HAMAP-Rule" id="MF_00366"/>
    </source>
</evidence>
<dbReference type="PANTHER" id="PTHR34476:SF1">
    <property type="entry name" value="DNA-DIRECTED RNA POLYMERASE SUBUNIT OMEGA"/>
    <property type="match status" value="1"/>
</dbReference>
<dbReference type="Proteomes" id="UP000237351">
    <property type="component" value="Chromosome"/>
</dbReference>
<dbReference type="SUPFAM" id="SSF63562">
    <property type="entry name" value="RPB6/omega subunit-like"/>
    <property type="match status" value="1"/>
</dbReference>
<evidence type="ECO:0000256" key="10">
    <source>
        <dbReference type="ARBA" id="ARBA00048552"/>
    </source>
</evidence>
<dbReference type="Gene3D" id="3.90.940.10">
    <property type="match status" value="1"/>
</dbReference>
<evidence type="ECO:0000256" key="7">
    <source>
        <dbReference type="ARBA" id="ARBA00023163"/>
    </source>
</evidence>
<dbReference type="GO" id="GO:0006351">
    <property type="term" value="P:DNA-templated transcription"/>
    <property type="evidence" value="ECO:0007669"/>
    <property type="project" value="UniProtKB-UniRule"/>
</dbReference>
<proteinExistence type="inferred from homology"/>
<sequence length="133" mass="15014">MARVTVEDCIEKVQNRFELVVLAAFRTRQISAGAPLTIERDKDKNPVISLREIAEETIKVPDLRDGVMSGFRRVVEVEPEEEQLVDLLEQEIASTIIPSQPMRLEDLDDNEPEDDLEEEGVEDFGGESDEASE</sequence>
<dbReference type="STRING" id="1414854.GQ61_09065"/>
<keyword evidence="4 11" id="KW-0240">DNA-directed RNA polymerase</keyword>
<dbReference type="Pfam" id="PF01192">
    <property type="entry name" value="RNA_pol_Rpb6"/>
    <property type="match status" value="1"/>
</dbReference>
<dbReference type="AlphaFoldDB" id="A0A1W6N697"/>